<evidence type="ECO:0000313" key="1">
    <source>
        <dbReference type="EMBL" id="CAB3407838.1"/>
    </source>
</evidence>
<dbReference type="AlphaFoldDB" id="A0A8S1F2Q6"/>
<proteinExistence type="predicted"/>
<dbReference type="EMBL" id="CADEPM010000006">
    <property type="protein sequence ID" value="CAB3407838.1"/>
    <property type="molecule type" value="Genomic_DNA"/>
</dbReference>
<name>A0A8S1F2Q6_9PELO</name>
<gene>
    <name evidence="1" type="ORF">CBOVIS_LOCUS9700</name>
</gene>
<protein>
    <submittedName>
        <fullName evidence="1">Uncharacterized protein</fullName>
    </submittedName>
</protein>
<organism evidence="1 2">
    <name type="scientific">Caenorhabditis bovis</name>
    <dbReference type="NCBI Taxonomy" id="2654633"/>
    <lineage>
        <taxon>Eukaryota</taxon>
        <taxon>Metazoa</taxon>
        <taxon>Ecdysozoa</taxon>
        <taxon>Nematoda</taxon>
        <taxon>Chromadorea</taxon>
        <taxon>Rhabditida</taxon>
        <taxon>Rhabditina</taxon>
        <taxon>Rhabditomorpha</taxon>
        <taxon>Rhabditoidea</taxon>
        <taxon>Rhabditidae</taxon>
        <taxon>Peloderinae</taxon>
        <taxon>Caenorhabditis</taxon>
    </lineage>
</organism>
<dbReference type="Proteomes" id="UP000494206">
    <property type="component" value="Unassembled WGS sequence"/>
</dbReference>
<reference evidence="1 2" key="1">
    <citation type="submission" date="2020-04" db="EMBL/GenBank/DDBJ databases">
        <authorList>
            <person name="Laetsch R D."/>
            <person name="Stevens L."/>
            <person name="Kumar S."/>
            <person name="Blaxter L. M."/>
        </authorList>
    </citation>
    <scope>NUCLEOTIDE SEQUENCE [LARGE SCALE GENOMIC DNA]</scope>
</reference>
<evidence type="ECO:0000313" key="2">
    <source>
        <dbReference type="Proteomes" id="UP000494206"/>
    </source>
</evidence>
<accession>A0A8S1F2Q6</accession>
<comment type="caution">
    <text evidence="1">The sequence shown here is derived from an EMBL/GenBank/DDBJ whole genome shotgun (WGS) entry which is preliminary data.</text>
</comment>
<sequence length="288" mass="33125">MVKTSELPVLDDMTKRLDKPSDGLSPERQGIIYGMRTNGKEQIFEIFDRKFKYLHATIDELFIGSGDWVKYDVRKSKEGFPGIAYEAFNVREVEEKSSNPATDDFKHVDPTKYFKGDDKRVDTFSYNINGNTIVFKTRLTIQDGVKGLGAYNSYYGLIHIEPNEIHRLLNHEIHIFDAAIELIRPEKYKGGPHFRLQHYVKNGQYYSLSGFLSILGKVCRGPRGVVRDRKRPEDIILVQSPAQPVLPIRDENFGEAQRDPARSPFYDINSNCPPIFGRNLPTPLEQRR</sequence>
<keyword evidence="2" id="KW-1185">Reference proteome</keyword>